<proteinExistence type="predicted"/>
<dbReference type="Gene3D" id="3.30.420.10">
    <property type="entry name" value="Ribonuclease H-like superfamily/Ribonuclease H"/>
    <property type="match status" value="1"/>
</dbReference>
<dbReference type="AlphaFoldDB" id="A0A699HQM2"/>
<dbReference type="CDD" id="cd01647">
    <property type="entry name" value="RT_LTR"/>
    <property type="match status" value="1"/>
</dbReference>
<dbReference type="SUPFAM" id="SSF56672">
    <property type="entry name" value="DNA/RNA polymerases"/>
    <property type="match status" value="1"/>
</dbReference>
<dbReference type="GO" id="GO:0003964">
    <property type="term" value="F:RNA-directed DNA polymerase activity"/>
    <property type="evidence" value="ECO:0007669"/>
    <property type="project" value="UniProtKB-KW"/>
</dbReference>
<name>A0A699HQM2_TANCI</name>
<dbReference type="InterPro" id="IPR043502">
    <property type="entry name" value="DNA/RNA_pol_sf"/>
</dbReference>
<dbReference type="InterPro" id="IPR001584">
    <property type="entry name" value="Integrase_cat-core"/>
</dbReference>
<dbReference type="Gene3D" id="3.10.10.10">
    <property type="entry name" value="HIV Type 1 Reverse Transcriptase, subunit A, domain 1"/>
    <property type="match status" value="1"/>
</dbReference>
<comment type="caution">
    <text evidence="2">The sequence shown here is derived from an EMBL/GenBank/DDBJ whole genome shotgun (WGS) entry which is preliminary data.</text>
</comment>
<keyword evidence="2" id="KW-0808">Transferase</keyword>
<dbReference type="InterPro" id="IPR041588">
    <property type="entry name" value="Integrase_H2C2"/>
</dbReference>
<dbReference type="EMBL" id="BKCJ010166072">
    <property type="protein sequence ID" value="GEY28590.1"/>
    <property type="molecule type" value="Genomic_DNA"/>
</dbReference>
<dbReference type="InterPro" id="IPR036397">
    <property type="entry name" value="RNaseH_sf"/>
</dbReference>
<gene>
    <name evidence="2" type="ORF">Tci_400564</name>
</gene>
<dbReference type="Pfam" id="PF17921">
    <property type="entry name" value="Integrase_H2C2"/>
    <property type="match status" value="1"/>
</dbReference>
<organism evidence="2">
    <name type="scientific">Tanacetum cinerariifolium</name>
    <name type="common">Dalmatian daisy</name>
    <name type="synonym">Chrysanthemum cinerariifolium</name>
    <dbReference type="NCBI Taxonomy" id="118510"/>
    <lineage>
        <taxon>Eukaryota</taxon>
        <taxon>Viridiplantae</taxon>
        <taxon>Streptophyta</taxon>
        <taxon>Embryophyta</taxon>
        <taxon>Tracheophyta</taxon>
        <taxon>Spermatophyta</taxon>
        <taxon>Magnoliopsida</taxon>
        <taxon>eudicotyledons</taxon>
        <taxon>Gunneridae</taxon>
        <taxon>Pentapetalae</taxon>
        <taxon>asterids</taxon>
        <taxon>campanulids</taxon>
        <taxon>Asterales</taxon>
        <taxon>Asteraceae</taxon>
        <taxon>Asteroideae</taxon>
        <taxon>Anthemideae</taxon>
        <taxon>Anthemidinae</taxon>
        <taxon>Tanacetum</taxon>
    </lineage>
</organism>
<dbReference type="PANTHER" id="PTHR37984">
    <property type="entry name" value="PROTEIN CBG26694"/>
    <property type="match status" value="1"/>
</dbReference>
<dbReference type="Gene3D" id="3.30.70.270">
    <property type="match status" value="1"/>
</dbReference>
<sequence length="311" mass="36656">MCIDYQELNKLKVKNRYPLSRIDDLFDQLQGSSVYSKIDMRSGFHQLRVREEDILKSAFRTRYGHYEFQVNQSTKGKHDIIMNIKSQGMETQKETEVRKTENFKTEDVEGMIKKLEPRADGMLCLENRSWLPFFVDLRALIMHESHKSKYSVHPSSDKMYQDLKKFYWWPNMKADIATYVNRFTMSAHFLPMKETNTMERLTRLYLKEVVTRHGIPVSIISNYDSRITSCFWPSLHKALGTHLDMSTAYHPQTNGQSERTIQTLKDMLHACVIDFRNGQDRHLPLVEFSYNNNFHTSIKAVPFEALYGRKC</sequence>
<evidence type="ECO:0000313" key="2">
    <source>
        <dbReference type="EMBL" id="GEY28590.1"/>
    </source>
</evidence>
<dbReference type="GO" id="GO:0015074">
    <property type="term" value="P:DNA integration"/>
    <property type="evidence" value="ECO:0007669"/>
    <property type="project" value="InterPro"/>
</dbReference>
<dbReference type="PANTHER" id="PTHR37984:SF5">
    <property type="entry name" value="PROTEIN NYNRIN-LIKE"/>
    <property type="match status" value="1"/>
</dbReference>
<dbReference type="InterPro" id="IPR012337">
    <property type="entry name" value="RNaseH-like_sf"/>
</dbReference>
<reference evidence="2" key="1">
    <citation type="journal article" date="2019" name="Sci. Rep.">
        <title>Draft genome of Tanacetum cinerariifolium, the natural source of mosquito coil.</title>
        <authorList>
            <person name="Yamashiro T."/>
            <person name="Shiraishi A."/>
            <person name="Satake H."/>
            <person name="Nakayama K."/>
        </authorList>
    </citation>
    <scope>NUCLEOTIDE SEQUENCE</scope>
</reference>
<keyword evidence="2" id="KW-0548">Nucleotidyltransferase</keyword>
<dbReference type="GO" id="GO:0003676">
    <property type="term" value="F:nucleic acid binding"/>
    <property type="evidence" value="ECO:0007669"/>
    <property type="project" value="InterPro"/>
</dbReference>
<keyword evidence="2" id="KW-0695">RNA-directed DNA polymerase</keyword>
<dbReference type="InterPro" id="IPR043128">
    <property type="entry name" value="Rev_trsase/Diguanyl_cyclase"/>
</dbReference>
<dbReference type="InterPro" id="IPR050951">
    <property type="entry name" value="Retrovirus_Pol_polyprotein"/>
</dbReference>
<dbReference type="SUPFAM" id="SSF53098">
    <property type="entry name" value="Ribonuclease H-like"/>
    <property type="match status" value="1"/>
</dbReference>
<dbReference type="PROSITE" id="PS50994">
    <property type="entry name" value="INTEGRASE"/>
    <property type="match status" value="1"/>
</dbReference>
<protein>
    <submittedName>
        <fullName evidence="2">Putative reverse transcriptase domain-containing protein</fullName>
    </submittedName>
</protein>
<feature type="domain" description="Integrase catalytic" evidence="1">
    <location>
        <begin position="150"/>
        <end position="310"/>
    </location>
</feature>
<accession>A0A699HQM2</accession>
<evidence type="ECO:0000259" key="1">
    <source>
        <dbReference type="PROSITE" id="PS50994"/>
    </source>
</evidence>